<dbReference type="InterPro" id="IPR001296">
    <property type="entry name" value="Glyco_trans_1"/>
</dbReference>
<dbReference type="GO" id="GO:0016757">
    <property type="term" value="F:glycosyltransferase activity"/>
    <property type="evidence" value="ECO:0007669"/>
    <property type="project" value="InterPro"/>
</dbReference>
<dbReference type="SUPFAM" id="SSF53756">
    <property type="entry name" value="UDP-Glycosyltransferase/glycogen phosphorylase"/>
    <property type="match status" value="1"/>
</dbReference>
<dbReference type="Pfam" id="PF00534">
    <property type="entry name" value="Glycos_transf_1"/>
    <property type="match status" value="1"/>
</dbReference>
<dbReference type="Gene3D" id="3.40.50.2000">
    <property type="entry name" value="Glycogen Phosphorylase B"/>
    <property type="match status" value="2"/>
</dbReference>
<accession>A0A7V0IAF8</accession>
<name>A0A7V0IAF8_DESA2</name>
<comment type="caution">
    <text evidence="2">The sequence shown here is derived from an EMBL/GenBank/DDBJ whole genome shotgun (WGS) entry which is preliminary data.</text>
</comment>
<gene>
    <name evidence="2" type="ORF">ENF30_02120</name>
</gene>
<proteinExistence type="predicted"/>
<protein>
    <submittedName>
        <fullName evidence="2">Glycosyltransferase family 1 protein</fullName>
    </submittedName>
</protein>
<dbReference type="AlphaFoldDB" id="A0A7V0IAF8"/>
<evidence type="ECO:0000259" key="1">
    <source>
        <dbReference type="Pfam" id="PF00534"/>
    </source>
</evidence>
<organism evidence="2">
    <name type="scientific">Desulfofervidus auxilii</name>
    <dbReference type="NCBI Taxonomy" id="1621989"/>
    <lineage>
        <taxon>Bacteria</taxon>
        <taxon>Pseudomonadati</taxon>
        <taxon>Thermodesulfobacteriota</taxon>
        <taxon>Candidatus Desulfofervidia</taxon>
        <taxon>Candidatus Desulfofervidales</taxon>
        <taxon>Candidatus Desulfofervidaceae</taxon>
        <taxon>Candidatus Desulfofervidus</taxon>
    </lineage>
</organism>
<sequence length="408" mass="46817">MKLGLIYRSSLEKKEDGYYIKDVFGKYLEKIAPLFSQIDLCASVYPERALKKSFSHYHLQISNVGVLDLGQPRNEFSILSKLMYYTRLVKLFYTQVRKWDILYIFLPGYTGVIASVISRMLGKPYFVYTGIDWKDSSTYAWRWPGMKKKVLFPIYRFFNGYFEKMVIKHSAFTLVHGNALQKKYEKLGAKVVQTIPLIGLSNRDVSIRKNLIEGNRLKCLFVGGLLPRKGLTYLIQALPILKNKGYNVTLNLVGAADEKYEKVLRELVKTLKLNNDVIFTGYVPNGPRLFEIYRDSDIFVLPTLSEGFPRVLYEAMSQSLPIVTTNVGGIPGLMKDKINALLVPPKDPEAIAKAIERLIKDKHLRQRLIANGIRTVSEILKKDAAEQLEPLLIKHVPSYKEWLKRKPN</sequence>
<dbReference type="Proteomes" id="UP000885706">
    <property type="component" value="Unassembled WGS sequence"/>
</dbReference>
<dbReference type="CDD" id="cd03801">
    <property type="entry name" value="GT4_PimA-like"/>
    <property type="match status" value="1"/>
</dbReference>
<reference evidence="2" key="1">
    <citation type="journal article" date="2020" name="mSystems">
        <title>Genome- and Community-Level Interaction Insights into Carbon Utilization and Element Cycling Functions of Hydrothermarchaeota in Hydrothermal Sediment.</title>
        <authorList>
            <person name="Zhou Z."/>
            <person name="Liu Y."/>
            <person name="Xu W."/>
            <person name="Pan J."/>
            <person name="Luo Z.H."/>
            <person name="Li M."/>
        </authorList>
    </citation>
    <scope>NUCLEOTIDE SEQUENCE [LARGE SCALE GENOMIC DNA]</scope>
    <source>
        <strain evidence="2">HyVt-113</strain>
    </source>
</reference>
<evidence type="ECO:0000313" key="2">
    <source>
        <dbReference type="EMBL" id="HDD35576.1"/>
    </source>
</evidence>
<feature type="domain" description="Glycosyl transferase family 1" evidence="1">
    <location>
        <begin position="204"/>
        <end position="373"/>
    </location>
</feature>
<dbReference type="EMBL" id="DQWQ01000092">
    <property type="protein sequence ID" value="HDD35576.1"/>
    <property type="molecule type" value="Genomic_DNA"/>
</dbReference>
<dbReference type="PANTHER" id="PTHR12526">
    <property type="entry name" value="GLYCOSYLTRANSFERASE"/>
    <property type="match status" value="1"/>
</dbReference>